<keyword evidence="1" id="KW-0812">Transmembrane</keyword>
<evidence type="ECO:0000256" key="1">
    <source>
        <dbReference type="SAM" id="Phobius"/>
    </source>
</evidence>
<accession>A0A2M4D7T6</accession>
<reference evidence="3" key="1">
    <citation type="submission" date="2018-01" db="EMBL/GenBank/DDBJ databases">
        <title>An insight into the sialome of Amazonian anophelines.</title>
        <authorList>
            <person name="Ribeiro J.M."/>
            <person name="Scarpassa V."/>
            <person name="Calvo E."/>
        </authorList>
    </citation>
    <scope>NUCLEOTIDE SEQUENCE</scope>
</reference>
<proteinExistence type="predicted"/>
<evidence type="ECO:0008006" key="4">
    <source>
        <dbReference type="Google" id="ProtNLM"/>
    </source>
</evidence>
<feature type="signal peptide" evidence="2">
    <location>
        <begin position="1"/>
        <end position="24"/>
    </location>
</feature>
<keyword evidence="1" id="KW-1133">Transmembrane helix</keyword>
<keyword evidence="2" id="KW-0732">Signal</keyword>
<feature type="chain" id="PRO_5014960622" description="Secreted protein" evidence="2">
    <location>
        <begin position="25"/>
        <end position="106"/>
    </location>
</feature>
<feature type="transmembrane region" description="Helical" evidence="1">
    <location>
        <begin position="76"/>
        <end position="99"/>
    </location>
</feature>
<protein>
    <recommendedName>
        <fullName evidence="4">Secreted protein</fullName>
    </recommendedName>
</protein>
<organism evidence="3">
    <name type="scientific">Anopheles darlingi</name>
    <name type="common">Mosquito</name>
    <dbReference type="NCBI Taxonomy" id="43151"/>
    <lineage>
        <taxon>Eukaryota</taxon>
        <taxon>Metazoa</taxon>
        <taxon>Ecdysozoa</taxon>
        <taxon>Arthropoda</taxon>
        <taxon>Hexapoda</taxon>
        <taxon>Insecta</taxon>
        <taxon>Pterygota</taxon>
        <taxon>Neoptera</taxon>
        <taxon>Endopterygota</taxon>
        <taxon>Diptera</taxon>
        <taxon>Nematocera</taxon>
        <taxon>Culicoidea</taxon>
        <taxon>Culicidae</taxon>
        <taxon>Anophelinae</taxon>
        <taxon>Anopheles</taxon>
    </lineage>
</organism>
<dbReference type="EMBL" id="GGFL01009383">
    <property type="protein sequence ID" value="MBW73561.1"/>
    <property type="molecule type" value="Transcribed_RNA"/>
</dbReference>
<name>A0A2M4D7T6_ANODA</name>
<evidence type="ECO:0000256" key="2">
    <source>
        <dbReference type="SAM" id="SignalP"/>
    </source>
</evidence>
<sequence>MYGLGCGAIVVMVLLLQLHQPNTNDPTDRPTDRSNISVLCVFPTVMVITFSSFHIQRPPLPLLPVGRLTSTGRLTSSYIIFHQTLCSVCLVVLLAHVSFSSLRDWR</sequence>
<dbReference type="AlphaFoldDB" id="A0A2M4D7T6"/>
<keyword evidence="1" id="KW-0472">Membrane</keyword>
<feature type="transmembrane region" description="Helical" evidence="1">
    <location>
        <begin position="34"/>
        <end position="55"/>
    </location>
</feature>
<evidence type="ECO:0000313" key="3">
    <source>
        <dbReference type="EMBL" id="MBW73561.1"/>
    </source>
</evidence>